<dbReference type="Gene3D" id="1.10.260.40">
    <property type="entry name" value="lambda repressor-like DNA-binding domains"/>
    <property type="match status" value="1"/>
</dbReference>
<protein>
    <submittedName>
        <fullName evidence="3">Helix-turn-helix domain-containing protein</fullName>
    </submittedName>
</protein>
<evidence type="ECO:0000313" key="4">
    <source>
        <dbReference type="Proteomes" id="UP001060261"/>
    </source>
</evidence>
<sequence length="100" mass="10931">MPENTKIEHVGEAIKARRTVLGLTQTELCKRLGWNQKSISTISQIENGSNTNLTLESLRRFAQALDFSVSDLVHGLSTDLQVQEAAPTAVRPDPETQASA</sequence>
<evidence type="ECO:0000256" key="1">
    <source>
        <dbReference type="SAM" id="MobiDB-lite"/>
    </source>
</evidence>
<reference evidence="3" key="1">
    <citation type="submission" date="2022-09" db="EMBL/GenBank/DDBJ databases">
        <title>genome sequence of Deinococcus rubellus.</title>
        <authorList>
            <person name="Srinivasan S."/>
        </authorList>
    </citation>
    <scope>NUCLEOTIDE SEQUENCE</scope>
    <source>
        <strain evidence="3">Ant6</strain>
    </source>
</reference>
<evidence type="ECO:0000313" key="3">
    <source>
        <dbReference type="EMBL" id="UWX64166.1"/>
    </source>
</evidence>
<feature type="region of interest" description="Disordered" evidence="1">
    <location>
        <begin position="81"/>
        <end position="100"/>
    </location>
</feature>
<name>A0ABY5YGW7_9DEIO</name>
<dbReference type="Pfam" id="PF01381">
    <property type="entry name" value="HTH_3"/>
    <property type="match status" value="1"/>
</dbReference>
<dbReference type="EMBL" id="CP104213">
    <property type="protein sequence ID" value="UWX64166.1"/>
    <property type="molecule type" value="Genomic_DNA"/>
</dbReference>
<dbReference type="SUPFAM" id="SSF47413">
    <property type="entry name" value="lambda repressor-like DNA-binding domains"/>
    <property type="match status" value="1"/>
</dbReference>
<dbReference type="InterPro" id="IPR010982">
    <property type="entry name" value="Lambda_DNA-bd_dom_sf"/>
</dbReference>
<dbReference type="InterPro" id="IPR001387">
    <property type="entry name" value="Cro/C1-type_HTH"/>
</dbReference>
<dbReference type="SMART" id="SM00530">
    <property type="entry name" value="HTH_XRE"/>
    <property type="match status" value="1"/>
</dbReference>
<keyword evidence="4" id="KW-1185">Reference proteome</keyword>
<evidence type="ECO:0000259" key="2">
    <source>
        <dbReference type="PROSITE" id="PS50943"/>
    </source>
</evidence>
<dbReference type="CDD" id="cd00093">
    <property type="entry name" value="HTH_XRE"/>
    <property type="match status" value="1"/>
</dbReference>
<proteinExistence type="predicted"/>
<accession>A0ABY5YGW7</accession>
<feature type="domain" description="HTH cro/C1-type" evidence="2">
    <location>
        <begin position="14"/>
        <end position="72"/>
    </location>
</feature>
<gene>
    <name evidence="3" type="ORF">N0D28_00345</name>
</gene>
<dbReference type="PROSITE" id="PS50943">
    <property type="entry name" value="HTH_CROC1"/>
    <property type="match status" value="1"/>
</dbReference>
<organism evidence="3 4">
    <name type="scientific">Deinococcus rubellus</name>
    <dbReference type="NCBI Taxonomy" id="1889240"/>
    <lineage>
        <taxon>Bacteria</taxon>
        <taxon>Thermotogati</taxon>
        <taxon>Deinococcota</taxon>
        <taxon>Deinococci</taxon>
        <taxon>Deinococcales</taxon>
        <taxon>Deinococcaceae</taxon>
        <taxon>Deinococcus</taxon>
    </lineage>
</organism>
<dbReference type="Proteomes" id="UP001060261">
    <property type="component" value="Chromosome"/>
</dbReference>
<dbReference type="RefSeq" id="WP_260560441.1">
    <property type="nucleotide sequence ID" value="NZ_BAABEC010000020.1"/>
</dbReference>